<name>A0ABM1MI28_NICVS</name>
<dbReference type="InterPro" id="IPR001314">
    <property type="entry name" value="Peptidase_S1A"/>
</dbReference>
<dbReference type="Pfam" id="PF00089">
    <property type="entry name" value="Trypsin"/>
    <property type="match status" value="1"/>
</dbReference>
<keyword evidence="3" id="KW-0732">Signal</keyword>
<dbReference type="PRINTS" id="PR00722">
    <property type="entry name" value="CHYMOTRYPSIN"/>
</dbReference>
<dbReference type="PROSITE" id="PS00134">
    <property type="entry name" value="TRYPSIN_HIS"/>
    <property type="match status" value="1"/>
</dbReference>
<dbReference type="GeneID" id="108560997"/>
<feature type="chain" id="PRO_5046021808" evidence="3">
    <location>
        <begin position="25"/>
        <end position="405"/>
    </location>
</feature>
<reference evidence="7" key="1">
    <citation type="submission" date="2025-08" db="UniProtKB">
        <authorList>
            <consortium name="RefSeq"/>
        </authorList>
    </citation>
    <scope>IDENTIFICATION</scope>
    <source>
        <tissue evidence="7">Whole Larva</tissue>
    </source>
</reference>
<feature type="domain" description="CUB" evidence="4">
    <location>
        <begin position="22"/>
        <end position="143"/>
    </location>
</feature>
<dbReference type="InterPro" id="IPR018114">
    <property type="entry name" value="TRYPSIN_HIS"/>
</dbReference>
<dbReference type="SMART" id="SM00042">
    <property type="entry name" value="CUB"/>
    <property type="match status" value="1"/>
</dbReference>
<dbReference type="Proteomes" id="UP000695000">
    <property type="component" value="Unplaced"/>
</dbReference>
<evidence type="ECO:0000259" key="4">
    <source>
        <dbReference type="PROSITE" id="PS01180"/>
    </source>
</evidence>
<evidence type="ECO:0000313" key="7">
    <source>
        <dbReference type="RefSeq" id="XP_017774228.1"/>
    </source>
</evidence>
<evidence type="ECO:0000256" key="3">
    <source>
        <dbReference type="SAM" id="SignalP"/>
    </source>
</evidence>
<gene>
    <name evidence="7" type="primary">LOC108560997</name>
</gene>
<dbReference type="PANTHER" id="PTHR24252">
    <property type="entry name" value="ACROSIN-RELATED"/>
    <property type="match status" value="1"/>
</dbReference>
<dbReference type="InterPro" id="IPR043504">
    <property type="entry name" value="Peptidase_S1_PA_chymotrypsin"/>
</dbReference>
<dbReference type="InterPro" id="IPR009003">
    <property type="entry name" value="Peptidase_S1_PA"/>
</dbReference>
<dbReference type="Pfam" id="PF00431">
    <property type="entry name" value="CUB"/>
    <property type="match status" value="1"/>
</dbReference>
<dbReference type="PANTHER" id="PTHR24252:SF7">
    <property type="entry name" value="HYALIN"/>
    <property type="match status" value="1"/>
</dbReference>
<dbReference type="SUPFAM" id="SSF50494">
    <property type="entry name" value="Trypsin-like serine proteases"/>
    <property type="match status" value="1"/>
</dbReference>
<evidence type="ECO:0000256" key="2">
    <source>
        <dbReference type="PROSITE-ProRule" id="PRU00059"/>
    </source>
</evidence>
<dbReference type="Gene3D" id="2.60.120.290">
    <property type="entry name" value="Spermadhesin, CUB domain"/>
    <property type="match status" value="1"/>
</dbReference>
<dbReference type="InterPro" id="IPR035914">
    <property type="entry name" value="Sperma_CUB_dom_sf"/>
</dbReference>
<dbReference type="CDD" id="cd00190">
    <property type="entry name" value="Tryp_SPc"/>
    <property type="match status" value="1"/>
</dbReference>
<protein>
    <submittedName>
        <fullName evidence="7">Venom serine protease 34-like</fullName>
    </submittedName>
</protein>
<keyword evidence="1" id="KW-1015">Disulfide bond</keyword>
<evidence type="ECO:0000313" key="6">
    <source>
        <dbReference type="Proteomes" id="UP000695000"/>
    </source>
</evidence>
<proteinExistence type="predicted"/>
<sequence>MASIGAILAFITIIGNVLFPICGAVDPDCDYYQYIKVNQQFYIYNSEYPNYYGRNVNCRWIAEGEPGTQIELSCSDVQIPPSQNCIEDHLAIDLNGDTSLSNAPTYCGTGTLHMISEENVLTVGLRSTSFTRGGRFYCAVTAIPSTKPPPPKCDCGYRQERRIVGGVETGVNEFPYMSGIVDMENRIIRCGSSIISKRYAISAAHCFNGKNTSNLALVVGEHDVSTGTETSYSRIYLLSNIIVNTNYNESADYTMYDVALVKTQQDIVFSIAVGPVCLPFKFYYQSFAGDVATILGWGTTEFSGPVSDVLLKANVTVYSNTDCRHSIIDLLPNQMCTSTYKTDACQYDSGGPVIFADPNTRRDFLVGTISFGKGCASDFPSVNSRITSFLDWIKDQTPDADYCYK</sequence>
<feature type="signal peptide" evidence="3">
    <location>
        <begin position="1"/>
        <end position="24"/>
    </location>
</feature>
<keyword evidence="6" id="KW-1185">Reference proteome</keyword>
<dbReference type="InterPro" id="IPR000859">
    <property type="entry name" value="CUB_dom"/>
</dbReference>
<dbReference type="CDD" id="cd00041">
    <property type="entry name" value="CUB"/>
    <property type="match status" value="1"/>
</dbReference>
<evidence type="ECO:0000259" key="5">
    <source>
        <dbReference type="PROSITE" id="PS50240"/>
    </source>
</evidence>
<organism evidence="6 7">
    <name type="scientific">Nicrophorus vespilloides</name>
    <name type="common">Boreal carrion beetle</name>
    <dbReference type="NCBI Taxonomy" id="110193"/>
    <lineage>
        <taxon>Eukaryota</taxon>
        <taxon>Metazoa</taxon>
        <taxon>Ecdysozoa</taxon>
        <taxon>Arthropoda</taxon>
        <taxon>Hexapoda</taxon>
        <taxon>Insecta</taxon>
        <taxon>Pterygota</taxon>
        <taxon>Neoptera</taxon>
        <taxon>Endopterygota</taxon>
        <taxon>Coleoptera</taxon>
        <taxon>Polyphaga</taxon>
        <taxon>Staphyliniformia</taxon>
        <taxon>Silphidae</taxon>
        <taxon>Nicrophorinae</taxon>
        <taxon>Nicrophorus</taxon>
    </lineage>
</organism>
<comment type="caution">
    <text evidence="2">Lacks conserved residue(s) required for the propagation of feature annotation.</text>
</comment>
<evidence type="ECO:0000256" key="1">
    <source>
        <dbReference type="ARBA" id="ARBA00023157"/>
    </source>
</evidence>
<dbReference type="RefSeq" id="XP_017774228.1">
    <property type="nucleotide sequence ID" value="XM_017918739.1"/>
</dbReference>
<dbReference type="PROSITE" id="PS50240">
    <property type="entry name" value="TRYPSIN_DOM"/>
    <property type="match status" value="1"/>
</dbReference>
<dbReference type="InterPro" id="IPR001254">
    <property type="entry name" value="Trypsin_dom"/>
</dbReference>
<dbReference type="SMART" id="SM00020">
    <property type="entry name" value="Tryp_SPc"/>
    <property type="match status" value="1"/>
</dbReference>
<accession>A0ABM1MI28</accession>
<dbReference type="PROSITE" id="PS01180">
    <property type="entry name" value="CUB"/>
    <property type="match status" value="1"/>
</dbReference>
<dbReference type="Gene3D" id="2.40.10.10">
    <property type="entry name" value="Trypsin-like serine proteases"/>
    <property type="match status" value="1"/>
</dbReference>
<feature type="domain" description="Peptidase S1" evidence="5">
    <location>
        <begin position="163"/>
        <end position="398"/>
    </location>
</feature>
<dbReference type="SUPFAM" id="SSF49854">
    <property type="entry name" value="Spermadhesin, CUB domain"/>
    <property type="match status" value="1"/>
</dbReference>